<keyword evidence="1" id="KW-0472">Membrane</keyword>
<reference evidence="2" key="1">
    <citation type="journal article" date="2021" name="PeerJ">
        <title>Extensive microbial diversity within the chicken gut microbiome revealed by metagenomics and culture.</title>
        <authorList>
            <person name="Gilroy R."/>
            <person name="Ravi A."/>
            <person name="Getino M."/>
            <person name="Pursley I."/>
            <person name="Horton D.L."/>
            <person name="Alikhan N.F."/>
            <person name="Baker D."/>
            <person name="Gharbi K."/>
            <person name="Hall N."/>
            <person name="Watson M."/>
            <person name="Adriaenssens E.M."/>
            <person name="Foster-Nyarko E."/>
            <person name="Jarju S."/>
            <person name="Secka A."/>
            <person name="Antonio M."/>
            <person name="Oren A."/>
            <person name="Chaudhuri R.R."/>
            <person name="La Ragione R."/>
            <person name="Hildebrand F."/>
            <person name="Pallen M.J."/>
        </authorList>
    </citation>
    <scope>NUCLEOTIDE SEQUENCE</scope>
    <source>
        <strain evidence="2">1068</strain>
    </source>
</reference>
<dbReference type="Pfam" id="PF19517">
    <property type="entry name" value="DUF6050"/>
    <property type="match status" value="1"/>
</dbReference>
<keyword evidence="1" id="KW-0812">Transmembrane</keyword>
<evidence type="ECO:0000313" key="2">
    <source>
        <dbReference type="EMBL" id="HIZ65794.1"/>
    </source>
</evidence>
<feature type="transmembrane region" description="Helical" evidence="1">
    <location>
        <begin position="45"/>
        <end position="63"/>
    </location>
</feature>
<dbReference type="InterPro" id="IPR046113">
    <property type="entry name" value="DUF6050"/>
</dbReference>
<sequence length="119" mass="13019">MICTEVAKMCEFVKKVIVPVGAAGVLAVLFYPLCVENGQCDYLKLWMFVGIPFGVHRMFLWIIPKGFDIGGTVGLFVFNLLIGGVIGGVILVGRLFMAVFYLMKIIAVSICRLAKAKTV</sequence>
<accession>A0A9D2FR10</accession>
<keyword evidence="1" id="KW-1133">Transmembrane helix</keyword>
<evidence type="ECO:0000313" key="3">
    <source>
        <dbReference type="Proteomes" id="UP000824056"/>
    </source>
</evidence>
<reference evidence="2" key="2">
    <citation type="submission" date="2021-04" db="EMBL/GenBank/DDBJ databases">
        <authorList>
            <person name="Gilroy R."/>
        </authorList>
    </citation>
    <scope>NUCLEOTIDE SEQUENCE</scope>
    <source>
        <strain evidence="2">1068</strain>
    </source>
</reference>
<feature type="transmembrane region" description="Helical" evidence="1">
    <location>
        <begin position="16"/>
        <end position="33"/>
    </location>
</feature>
<comment type="caution">
    <text evidence="2">The sequence shown here is derived from an EMBL/GenBank/DDBJ whole genome shotgun (WGS) entry which is preliminary data.</text>
</comment>
<proteinExistence type="predicted"/>
<evidence type="ECO:0000256" key="1">
    <source>
        <dbReference type="SAM" id="Phobius"/>
    </source>
</evidence>
<dbReference type="EMBL" id="DXBG01000177">
    <property type="protein sequence ID" value="HIZ65794.1"/>
    <property type="molecule type" value="Genomic_DNA"/>
</dbReference>
<feature type="transmembrane region" description="Helical" evidence="1">
    <location>
        <begin position="75"/>
        <end position="102"/>
    </location>
</feature>
<dbReference type="AlphaFoldDB" id="A0A9D2FR10"/>
<organism evidence="2 3">
    <name type="scientific">Candidatus Blautia pullicola</name>
    <dbReference type="NCBI Taxonomy" id="2838498"/>
    <lineage>
        <taxon>Bacteria</taxon>
        <taxon>Bacillati</taxon>
        <taxon>Bacillota</taxon>
        <taxon>Clostridia</taxon>
        <taxon>Lachnospirales</taxon>
        <taxon>Lachnospiraceae</taxon>
        <taxon>Blautia</taxon>
    </lineage>
</organism>
<dbReference type="Proteomes" id="UP000824056">
    <property type="component" value="Unassembled WGS sequence"/>
</dbReference>
<gene>
    <name evidence="2" type="ORF">H9809_07845</name>
</gene>
<name>A0A9D2FR10_9FIRM</name>
<protein>
    <submittedName>
        <fullName evidence="2">Uncharacterized protein</fullName>
    </submittedName>
</protein>